<evidence type="ECO:0000256" key="7">
    <source>
        <dbReference type="SAM" id="Phobius"/>
    </source>
</evidence>
<gene>
    <name evidence="10" type="ORF">yc1106_07688</name>
</gene>
<dbReference type="InterPro" id="IPR004276">
    <property type="entry name" value="GlycoTrans_28_N"/>
</dbReference>
<feature type="transmembrane region" description="Helical" evidence="7">
    <location>
        <begin position="1124"/>
        <end position="1146"/>
    </location>
</feature>
<keyword evidence="11" id="KW-1185">Reference proteome</keyword>
<dbReference type="EMBL" id="CP089279">
    <property type="protein sequence ID" value="USP80414.1"/>
    <property type="molecule type" value="Genomic_DNA"/>
</dbReference>
<feature type="transmembrane region" description="Helical" evidence="7">
    <location>
        <begin position="1203"/>
        <end position="1226"/>
    </location>
</feature>
<dbReference type="PANTHER" id="PTHR48050">
    <property type="entry name" value="STEROL 3-BETA-GLUCOSYLTRANSFERASE"/>
    <property type="match status" value="1"/>
</dbReference>
<keyword evidence="5 7" id="KW-0472">Membrane</keyword>
<evidence type="ECO:0000313" key="10">
    <source>
        <dbReference type="EMBL" id="USP80414.1"/>
    </source>
</evidence>
<dbReference type="InterPro" id="IPR021858">
    <property type="entry name" value="Fun_TF"/>
</dbReference>
<protein>
    <submittedName>
        <fullName evidence="10">UDP-Glycosyltransferase/glycogen phosphorylase</fullName>
    </submittedName>
</protein>
<dbReference type="PANTHER" id="PTHR48050:SF27">
    <property type="entry name" value="GLUCOSYLTRANSFERASE, PUTATIVE (AFU_ORTHOLOGUE AFUA_7G04880)-RELATED"/>
    <property type="match status" value="1"/>
</dbReference>
<comment type="subcellular location">
    <subcellularLocation>
        <location evidence="1">Membrane</location>
        <topology evidence="1">Multi-pass membrane protein</topology>
    </subcellularLocation>
</comment>
<dbReference type="GO" id="GO:0000981">
    <property type="term" value="F:DNA-binding transcription factor activity, RNA polymerase II-specific"/>
    <property type="evidence" value="ECO:0007669"/>
    <property type="project" value="InterPro"/>
</dbReference>
<name>A0A9Q8ZD50_CURCL</name>
<feature type="domain" description="Erythromycin biosynthesis protein CIII-like C-terminal" evidence="9">
    <location>
        <begin position="377"/>
        <end position="475"/>
    </location>
</feature>
<feature type="transmembrane region" description="Helical" evidence="7">
    <location>
        <begin position="1166"/>
        <end position="1191"/>
    </location>
</feature>
<dbReference type="InterPro" id="IPR050426">
    <property type="entry name" value="Glycosyltransferase_28"/>
</dbReference>
<dbReference type="Pfam" id="PF11951">
    <property type="entry name" value="Fungal_trans_2"/>
    <property type="match status" value="1"/>
</dbReference>
<reference evidence="10" key="1">
    <citation type="submission" date="2021-12" db="EMBL/GenBank/DDBJ databases">
        <title>Curvularia clavata genome.</title>
        <authorList>
            <person name="Cao Y."/>
        </authorList>
    </citation>
    <scope>NUCLEOTIDE SEQUENCE</scope>
    <source>
        <strain evidence="10">Yc1106</strain>
    </source>
</reference>
<feature type="domain" description="Glycosyltransferase family 28 N-terminal" evidence="8">
    <location>
        <begin position="65"/>
        <end position="212"/>
    </location>
</feature>
<keyword evidence="2" id="KW-0808">Transferase</keyword>
<evidence type="ECO:0000259" key="9">
    <source>
        <dbReference type="Pfam" id="PF06722"/>
    </source>
</evidence>
<evidence type="ECO:0000313" key="11">
    <source>
        <dbReference type="Proteomes" id="UP001056012"/>
    </source>
</evidence>
<dbReference type="FunFam" id="3.40.50.2000:FF:000009">
    <property type="entry name" value="Sterol 3-beta-glucosyltransferase UGT80A2"/>
    <property type="match status" value="1"/>
</dbReference>
<evidence type="ECO:0000256" key="6">
    <source>
        <dbReference type="ARBA" id="ARBA00023242"/>
    </source>
</evidence>
<dbReference type="Gene3D" id="3.40.50.2000">
    <property type="entry name" value="Glycogen Phosphorylase B"/>
    <property type="match status" value="2"/>
</dbReference>
<dbReference type="Proteomes" id="UP001056012">
    <property type="component" value="Chromosome 6"/>
</dbReference>
<evidence type="ECO:0000256" key="2">
    <source>
        <dbReference type="ARBA" id="ARBA00022679"/>
    </source>
</evidence>
<evidence type="ECO:0000256" key="3">
    <source>
        <dbReference type="ARBA" id="ARBA00022692"/>
    </source>
</evidence>
<keyword evidence="6" id="KW-0539">Nucleus</keyword>
<dbReference type="InterPro" id="IPR010610">
    <property type="entry name" value="EryCIII-like_C"/>
</dbReference>
<dbReference type="Pfam" id="PF03033">
    <property type="entry name" value="Glyco_transf_28"/>
    <property type="match status" value="1"/>
</dbReference>
<dbReference type="CDD" id="cd03784">
    <property type="entry name" value="GT1_Gtf-like"/>
    <property type="match status" value="1"/>
</dbReference>
<feature type="transmembrane region" description="Helical" evidence="7">
    <location>
        <begin position="1284"/>
        <end position="1303"/>
    </location>
</feature>
<keyword evidence="4 7" id="KW-1133">Transmembrane helix</keyword>
<dbReference type="Pfam" id="PF06722">
    <property type="entry name" value="EryCIII-like_C"/>
    <property type="match status" value="1"/>
</dbReference>
<evidence type="ECO:0000259" key="8">
    <source>
        <dbReference type="Pfam" id="PF03033"/>
    </source>
</evidence>
<evidence type="ECO:0000256" key="5">
    <source>
        <dbReference type="ARBA" id="ARBA00023136"/>
    </source>
</evidence>
<organism evidence="10 11">
    <name type="scientific">Curvularia clavata</name>
    <dbReference type="NCBI Taxonomy" id="95742"/>
    <lineage>
        <taxon>Eukaryota</taxon>
        <taxon>Fungi</taxon>
        <taxon>Dikarya</taxon>
        <taxon>Ascomycota</taxon>
        <taxon>Pezizomycotina</taxon>
        <taxon>Dothideomycetes</taxon>
        <taxon>Pleosporomycetidae</taxon>
        <taxon>Pleosporales</taxon>
        <taxon>Pleosporineae</taxon>
        <taxon>Pleosporaceae</taxon>
        <taxon>Curvularia</taxon>
    </lineage>
</organism>
<dbReference type="CDD" id="cd00067">
    <property type="entry name" value="GAL4"/>
    <property type="match status" value="1"/>
</dbReference>
<dbReference type="InterPro" id="IPR001138">
    <property type="entry name" value="Zn2Cys6_DnaBD"/>
</dbReference>
<dbReference type="VEuPathDB" id="FungiDB:yc1106_07688"/>
<dbReference type="FunFam" id="3.40.50.2000:FF:000100">
    <property type="entry name" value="Glycosyltransferase family 1 protein"/>
    <property type="match status" value="1"/>
</dbReference>
<dbReference type="SUPFAM" id="SSF53756">
    <property type="entry name" value="UDP-Glycosyltransferase/glycogen phosphorylase"/>
    <property type="match status" value="1"/>
</dbReference>
<keyword evidence="3 7" id="KW-0812">Transmembrane</keyword>
<evidence type="ECO:0000256" key="1">
    <source>
        <dbReference type="ARBA" id="ARBA00004141"/>
    </source>
</evidence>
<dbReference type="Pfam" id="PF04479">
    <property type="entry name" value="RTA1"/>
    <property type="match status" value="1"/>
</dbReference>
<dbReference type="InterPro" id="IPR002213">
    <property type="entry name" value="UDP_glucos_trans"/>
</dbReference>
<evidence type="ECO:0000256" key="4">
    <source>
        <dbReference type="ARBA" id="ARBA00022989"/>
    </source>
</evidence>
<sequence>MDTDMNHDDPPPAYTEIDGRINIDLDSKFARAFADLVPESPVYSPASRPKAVLTPRKPWAIRLNVIIQVVGSRGDVQPFIALGRELQSYGHRIRIATHDCFASFVGSSGLEFFPIGGDPHDLMAYMVKNPGLIPSMNSLRAGDIQRKRVMVEEMLKSCWKSCIDPTPEDGRPFVADAIIANPPSFAHIHCAQALGVPLHLMFTMPWSSTRHFPHPLANLSGSQLNPGTMNYISYKIVEWMTWQGLGDIINVFRANLDLERIPTTVGMNLAEMLEIPFTYCWSPSLVPKPIDWPSYIDVCGFFFREQPDYSPSTKIEKFLASAPKPIYIGFGSIVLDNPAAITKLVLEAVQIAGVRAIISRGWSKLGSELAPCEVNSDNVLFIDDCPHEWLFQHVSLVVHHGGAGTTACGLRNACPTIIVPFFGDQPFWGNMVAAAGAGTPPISHKLLTAGKLSNAIKYCLQPSVVSAAQSMSATMRIENGVEEATQSFHANLPSENLACDILDDRPAVWLFSKKGSSVKLSTLAAQALIKEGTIKAKDLTVYQSRPIMISNPRWDPVTSIGSSGLSTIRGMGTSAIDLVASPYTAIRQAAPEDSTAKTTGKAIANIGKNFGKFNGRMFHGMIVDLPLAATEGLRAVPKLYGEKVQSQGEVTDVASGLSVAGKSFVKGMTDGVIGLYSKPMQGAKEEGALGFAKGAGKGIISLAAKTTSAAIGIVAYPGQGISKSLIAPFKSNAKNKQCDELKPTCINCDKYGSRCEYPTPKQRIASEVAPVSTPSSAEVFDFHAAGQNAASIRTQPDLNMAHLRLLHHFTTVTARTISVEPGAEEVIQSYMVNIAFRFPFLMQAILALAALHLSRLDQSLKEEYLRQVEFHHNAALAQFRNEIHNIEESNFQAVLFFTFIMFPFTWALNIHLQGDPEYILDNIIQNISFTRSTRPLAIKFYQPMLHSEIGRIVPRDTQKIDWEHELRPAETEIIQLRMFSEATQDVYPPDINEAYTKAIQLLEKIFAVSSRLGTAPSDSLLKIWAHFITPRFIELLTSRQPGALIIFAHYAVLFSRAQHYWFFEGVAQQILHIADVLVPSEWKSWLDWPREQIMAASSPMGSFEAIGYAGRAAAHSNLENKNPYIIQSVLILIAPILFAASIYMILGRLVTRTDSDSLSIIRPSRVTKIFVTGDVLCFFIQSGGAGMLVQAKDQDAVKRGENIILGGLMLQILVFGFFVVVAGVWHRRLEAYTMASTRVSEIPWPKYIRLLYAASACITIRNTCRVVEYATGRNGYLTTHEWPLYLYDFLPMMVVMIICVVWYDPNIKPHKQADIEMSH</sequence>
<accession>A0A9Q8ZD50</accession>
<dbReference type="GO" id="GO:0016906">
    <property type="term" value="F:sterol 3-beta-glucosyltransferase activity"/>
    <property type="evidence" value="ECO:0007669"/>
    <property type="project" value="UniProtKB-ARBA"/>
</dbReference>
<dbReference type="GO" id="GO:0005975">
    <property type="term" value="P:carbohydrate metabolic process"/>
    <property type="evidence" value="ECO:0007669"/>
    <property type="project" value="InterPro"/>
</dbReference>
<dbReference type="OrthoDB" id="5386330at2759"/>
<dbReference type="GO" id="GO:0016020">
    <property type="term" value="C:membrane"/>
    <property type="evidence" value="ECO:0007669"/>
    <property type="project" value="UniProtKB-SubCell"/>
</dbReference>
<proteinExistence type="predicted"/>
<dbReference type="GO" id="GO:0008270">
    <property type="term" value="F:zinc ion binding"/>
    <property type="evidence" value="ECO:0007669"/>
    <property type="project" value="InterPro"/>
</dbReference>
<dbReference type="InterPro" id="IPR007568">
    <property type="entry name" value="RTA1"/>
</dbReference>